<evidence type="ECO:0000256" key="5">
    <source>
        <dbReference type="ARBA" id="ARBA00020673"/>
    </source>
</evidence>
<feature type="compositionally biased region" description="Pro residues" evidence="10">
    <location>
        <begin position="643"/>
        <end position="657"/>
    </location>
</feature>
<dbReference type="PANTHER" id="PTHR47549">
    <property type="entry name" value="GOLGI APPARATUS MEMBRANE PROTEIN TVP38-RELATED"/>
    <property type="match status" value="1"/>
</dbReference>
<evidence type="ECO:0000256" key="4">
    <source>
        <dbReference type="ARBA" id="ARBA00013533"/>
    </source>
</evidence>
<comment type="subcellular location">
    <subcellularLocation>
        <location evidence="2">Golgi apparatus membrane</location>
        <topology evidence="2">Multi-pass membrane protein</topology>
    </subcellularLocation>
</comment>
<organism evidence="13 14">
    <name type="scientific">Gymnopilus dilepis</name>
    <dbReference type="NCBI Taxonomy" id="231916"/>
    <lineage>
        <taxon>Eukaryota</taxon>
        <taxon>Fungi</taxon>
        <taxon>Dikarya</taxon>
        <taxon>Basidiomycota</taxon>
        <taxon>Agaricomycotina</taxon>
        <taxon>Agaricomycetes</taxon>
        <taxon>Agaricomycetidae</taxon>
        <taxon>Agaricales</taxon>
        <taxon>Agaricineae</taxon>
        <taxon>Hymenogastraceae</taxon>
        <taxon>Gymnopilus</taxon>
    </lineage>
</organism>
<dbReference type="STRING" id="231916.A0A409XZ74"/>
<feature type="transmembrane region" description="Helical" evidence="11">
    <location>
        <begin position="238"/>
        <end position="258"/>
    </location>
</feature>
<feature type="compositionally biased region" description="Polar residues" evidence="10">
    <location>
        <begin position="586"/>
        <end position="601"/>
    </location>
</feature>
<gene>
    <name evidence="13" type="ORF">CVT26_016167</name>
</gene>
<dbReference type="EMBL" id="NHYE01001400">
    <property type="protein sequence ID" value="PPQ96005.1"/>
    <property type="molecule type" value="Genomic_DNA"/>
</dbReference>
<dbReference type="GO" id="GO:0000139">
    <property type="term" value="C:Golgi membrane"/>
    <property type="evidence" value="ECO:0007669"/>
    <property type="project" value="UniProtKB-SubCell"/>
</dbReference>
<dbReference type="InParanoid" id="A0A409XZ74"/>
<keyword evidence="14" id="KW-1185">Reference proteome</keyword>
<comment type="function">
    <text evidence="1">Golgi membrane protein involved in vesicular trafficking and spindle migration.</text>
</comment>
<evidence type="ECO:0000256" key="1">
    <source>
        <dbReference type="ARBA" id="ARBA00002978"/>
    </source>
</evidence>
<evidence type="ECO:0000256" key="3">
    <source>
        <dbReference type="ARBA" id="ARBA00008640"/>
    </source>
</evidence>
<dbReference type="Proteomes" id="UP000284706">
    <property type="component" value="Unassembled WGS sequence"/>
</dbReference>
<feature type="transmembrane region" description="Helical" evidence="11">
    <location>
        <begin position="96"/>
        <end position="115"/>
    </location>
</feature>
<dbReference type="AlphaFoldDB" id="A0A409XZ74"/>
<dbReference type="InterPro" id="IPR051076">
    <property type="entry name" value="Golgi_membrane_TVP38/TMEM64"/>
</dbReference>
<feature type="region of interest" description="Disordered" evidence="10">
    <location>
        <begin position="330"/>
        <end position="391"/>
    </location>
</feature>
<evidence type="ECO:0000313" key="14">
    <source>
        <dbReference type="Proteomes" id="UP000284706"/>
    </source>
</evidence>
<evidence type="ECO:0000256" key="8">
    <source>
        <dbReference type="ARBA" id="ARBA00023034"/>
    </source>
</evidence>
<feature type="compositionally biased region" description="Pro residues" evidence="10">
    <location>
        <begin position="485"/>
        <end position="495"/>
    </location>
</feature>
<feature type="region of interest" description="Disordered" evidence="10">
    <location>
        <begin position="410"/>
        <end position="701"/>
    </location>
</feature>
<evidence type="ECO:0000256" key="11">
    <source>
        <dbReference type="SAM" id="Phobius"/>
    </source>
</evidence>
<accession>A0A409XZ74</accession>
<evidence type="ECO:0000259" key="12">
    <source>
        <dbReference type="Pfam" id="PF09335"/>
    </source>
</evidence>
<keyword evidence="7 11" id="KW-1133">Transmembrane helix</keyword>
<feature type="transmembrane region" description="Helical" evidence="11">
    <location>
        <begin position="160"/>
        <end position="181"/>
    </location>
</feature>
<proteinExistence type="inferred from homology"/>
<evidence type="ECO:0000256" key="2">
    <source>
        <dbReference type="ARBA" id="ARBA00004653"/>
    </source>
</evidence>
<evidence type="ECO:0000256" key="9">
    <source>
        <dbReference type="ARBA" id="ARBA00023136"/>
    </source>
</evidence>
<dbReference type="InterPro" id="IPR032816">
    <property type="entry name" value="VTT_dom"/>
</dbReference>
<feature type="compositionally biased region" description="Low complexity" evidence="10">
    <location>
        <begin position="427"/>
        <end position="441"/>
    </location>
</feature>
<comment type="caution">
    <text evidence="13">The sequence shown here is derived from an EMBL/GenBank/DDBJ whole genome shotgun (WGS) entry which is preliminary data.</text>
</comment>
<evidence type="ECO:0000313" key="13">
    <source>
        <dbReference type="EMBL" id="PPQ96005.1"/>
    </source>
</evidence>
<evidence type="ECO:0000256" key="10">
    <source>
        <dbReference type="SAM" id="MobiDB-lite"/>
    </source>
</evidence>
<evidence type="ECO:0000256" key="6">
    <source>
        <dbReference type="ARBA" id="ARBA00022692"/>
    </source>
</evidence>
<protein>
    <recommendedName>
        <fullName evidence="4">Golgi apparatus membrane protein TVP38</fullName>
    </recommendedName>
    <alternativeName>
        <fullName evidence="5">Golgi apparatus membrane protein tvp38</fullName>
    </alternativeName>
</protein>
<feature type="transmembrane region" description="Helical" evidence="11">
    <location>
        <begin position="135"/>
        <end position="153"/>
    </location>
</feature>
<feature type="compositionally biased region" description="Low complexity" evidence="10">
    <location>
        <begin position="338"/>
        <end position="355"/>
    </location>
</feature>
<reference evidence="13 14" key="1">
    <citation type="journal article" date="2018" name="Evol. Lett.">
        <title>Horizontal gene cluster transfer increased hallucinogenic mushroom diversity.</title>
        <authorList>
            <person name="Reynolds H.T."/>
            <person name="Vijayakumar V."/>
            <person name="Gluck-Thaler E."/>
            <person name="Korotkin H.B."/>
            <person name="Matheny P.B."/>
            <person name="Slot J.C."/>
        </authorList>
    </citation>
    <scope>NUCLEOTIDE SEQUENCE [LARGE SCALE GENOMIC DNA]</scope>
    <source>
        <strain evidence="13 14">SRW20</strain>
    </source>
</reference>
<feature type="compositionally biased region" description="Low complexity" evidence="10">
    <location>
        <begin position="674"/>
        <end position="687"/>
    </location>
</feature>
<sequence length="701" mass="75810">MATNYNNNYTNYPNYAQPHLQAPRPLMTTTGYPPQQDGMYATLNSTTTLETKVADDPRLMNRTPSPTPSEARELKTGAIDWKQISSTKFWFRREWLWYYVILVVILVVTALVTLYHTQIVDWLTPFTKWLHGLKLGWLVPIGILFVISFPPLFGHEIVAILCGLVWGLWAGFGIVAAGTFLGEVGNFYAFKYCCRARGEKMERTKISYACLARVVRDGGFKIALIARLSAIPGHFTTAIFSTCGMGIIVFSIAAILSLPKQFITVYLGVILAESNSGTEDTKSKIISDVVLAITFIVTVVAMWYILRQMNKVKPQVIYERRKARQQKLLRAGNGFGNGSSPYGTSSAAAGSSMTSVNEVDVFNPNGSDSDIPLTSAPNGLGGAGPSAEPRYQQWDRHGNAVGYVADPILHTPQPRVPVGGSRNTLLSGKPSTSASPPASGARYPRDEEEAGGVRPGPVVPTREDSGDSVGWDTGRGGDPSRQQFLPPPGSPPRAIPPRLAGEVGGNAMHNPYSPGYQKTSFAPEPEAVRTPTQASFVNSSSGPRSQTRYATQGHSGHHPQVSYDDPYGGYASVSEPTYSYGHGHAQESTDASYGTAYTSSPVEDGEEVSHAHRLPPPQSQSHPTGLVNPHEYSSPNPGQFAPPLGPPPPQLQSPPQLPQQYTGSNNPYFAAAVPAQQQHSSSPYQSPRAQSPNAPPSYAIR</sequence>
<keyword evidence="6 11" id="KW-0812">Transmembrane</keyword>
<evidence type="ECO:0000256" key="7">
    <source>
        <dbReference type="ARBA" id="ARBA00022989"/>
    </source>
</evidence>
<dbReference type="PANTHER" id="PTHR47549:SF2">
    <property type="entry name" value="GOLGI APPARATUS MEMBRANE PROTEIN TVP38"/>
    <property type="match status" value="1"/>
</dbReference>
<dbReference type="OrthoDB" id="166803at2759"/>
<feature type="transmembrane region" description="Helical" evidence="11">
    <location>
        <begin position="285"/>
        <end position="306"/>
    </location>
</feature>
<comment type="similarity">
    <text evidence="3">Belongs to the TVP38/TMEM64 family.</text>
</comment>
<keyword evidence="9 11" id="KW-0472">Membrane</keyword>
<dbReference type="Pfam" id="PF09335">
    <property type="entry name" value="VTT_dom"/>
    <property type="match status" value="1"/>
</dbReference>
<name>A0A409XZ74_9AGAR</name>
<keyword evidence="8" id="KW-0333">Golgi apparatus</keyword>
<feature type="domain" description="VTT" evidence="12">
    <location>
        <begin position="155"/>
        <end position="268"/>
    </location>
</feature>
<feature type="compositionally biased region" description="Polar residues" evidence="10">
    <location>
        <begin position="530"/>
        <end position="554"/>
    </location>
</feature>